<evidence type="ECO:0000313" key="2">
    <source>
        <dbReference type="EMBL" id="HIX07147.1"/>
    </source>
</evidence>
<sequence length="180" mass="20483">NGGRFTTGKSIRKRDKSVYNRKEFGHWEADTVVSGQGKSKACFATLAERKTRYYIAIKIPDRKGETMAKAIIAALSEFPKEAVKTITCDRGSEFACWREIEKALSCEMYFADPYCAWQKGTNENLNGLLREFYPKGRNLSRVSPATLKKNLALLNARPKKVLHFQTPQDLFEQNLIMCCT</sequence>
<dbReference type="PANTHER" id="PTHR10948">
    <property type="entry name" value="TRANSPOSASE"/>
    <property type="match status" value="1"/>
</dbReference>
<evidence type="ECO:0000313" key="3">
    <source>
        <dbReference type="Proteomes" id="UP000824204"/>
    </source>
</evidence>
<dbReference type="Proteomes" id="UP000824204">
    <property type="component" value="Unassembled WGS sequence"/>
</dbReference>
<dbReference type="InterPro" id="IPR012337">
    <property type="entry name" value="RNaseH-like_sf"/>
</dbReference>
<feature type="domain" description="Integrase catalytic" evidence="1">
    <location>
        <begin position="19"/>
        <end position="175"/>
    </location>
</feature>
<reference evidence="2" key="1">
    <citation type="journal article" date="2021" name="PeerJ">
        <title>Extensive microbial diversity within the chicken gut microbiome revealed by metagenomics and culture.</title>
        <authorList>
            <person name="Gilroy R."/>
            <person name="Ravi A."/>
            <person name="Getino M."/>
            <person name="Pursley I."/>
            <person name="Horton D.L."/>
            <person name="Alikhan N.F."/>
            <person name="Baker D."/>
            <person name="Gharbi K."/>
            <person name="Hall N."/>
            <person name="Watson M."/>
            <person name="Adriaenssens E.M."/>
            <person name="Foster-Nyarko E."/>
            <person name="Jarju S."/>
            <person name="Secka A."/>
            <person name="Antonio M."/>
            <person name="Oren A."/>
            <person name="Chaudhuri R.R."/>
            <person name="La Ragione R."/>
            <person name="Hildebrand F."/>
            <person name="Pallen M.J."/>
        </authorList>
    </citation>
    <scope>NUCLEOTIDE SEQUENCE</scope>
    <source>
        <strain evidence="2">811</strain>
    </source>
</reference>
<proteinExistence type="predicted"/>
<dbReference type="InterPro" id="IPR001584">
    <property type="entry name" value="Integrase_cat-core"/>
</dbReference>
<feature type="non-terminal residue" evidence="2">
    <location>
        <position position="1"/>
    </location>
</feature>
<organism evidence="2 3">
    <name type="scientific">Candidatus Borkfalkia faecipullorum</name>
    <dbReference type="NCBI Taxonomy" id="2838510"/>
    <lineage>
        <taxon>Bacteria</taxon>
        <taxon>Bacillati</taxon>
        <taxon>Bacillota</taxon>
        <taxon>Clostridia</taxon>
        <taxon>Christensenellales</taxon>
        <taxon>Christensenellaceae</taxon>
        <taxon>Candidatus Borkfalkia</taxon>
    </lineage>
</organism>
<name>A0A9D1V6L4_9FIRM</name>
<protein>
    <submittedName>
        <fullName evidence="2">IS30 family transposase</fullName>
    </submittedName>
</protein>
<gene>
    <name evidence="2" type="ORF">H9741_01600</name>
</gene>
<dbReference type="GO" id="GO:0005829">
    <property type="term" value="C:cytosol"/>
    <property type="evidence" value="ECO:0007669"/>
    <property type="project" value="TreeGrafter"/>
</dbReference>
<dbReference type="InterPro" id="IPR053392">
    <property type="entry name" value="Transposase_IS30-like"/>
</dbReference>
<dbReference type="AlphaFoldDB" id="A0A9D1V6L4"/>
<dbReference type="InterPro" id="IPR036397">
    <property type="entry name" value="RNaseH_sf"/>
</dbReference>
<dbReference type="GO" id="GO:0032196">
    <property type="term" value="P:transposition"/>
    <property type="evidence" value="ECO:0007669"/>
    <property type="project" value="TreeGrafter"/>
</dbReference>
<dbReference type="Pfam" id="PF00665">
    <property type="entry name" value="rve"/>
    <property type="match status" value="1"/>
</dbReference>
<dbReference type="SUPFAM" id="SSF53098">
    <property type="entry name" value="Ribonuclease H-like"/>
    <property type="match status" value="1"/>
</dbReference>
<accession>A0A9D1V6L4</accession>
<dbReference type="EMBL" id="DXFX01000021">
    <property type="protein sequence ID" value="HIX07147.1"/>
    <property type="molecule type" value="Genomic_DNA"/>
</dbReference>
<dbReference type="NCBIfam" id="NF033563">
    <property type="entry name" value="transpos_IS30"/>
    <property type="match status" value="1"/>
</dbReference>
<dbReference type="PANTHER" id="PTHR10948:SF23">
    <property type="entry name" value="TRANSPOSASE INSI FOR INSERTION SEQUENCE ELEMENT IS30A-RELATED"/>
    <property type="match status" value="1"/>
</dbReference>
<reference evidence="2" key="2">
    <citation type="submission" date="2021-04" db="EMBL/GenBank/DDBJ databases">
        <authorList>
            <person name="Gilroy R."/>
        </authorList>
    </citation>
    <scope>NUCLEOTIDE SEQUENCE</scope>
    <source>
        <strain evidence="2">811</strain>
    </source>
</reference>
<comment type="caution">
    <text evidence="2">The sequence shown here is derived from an EMBL/GenBank/DDBJ whole genome shotgun (WGS) entry which is preliminary data.</text>
</comment>
<dbReference type="GO" id="GO:0003676">
    <property type="term" value="F:nucleic acid binding"/>
    <property type="evidence" value="ECO:0007669"/>
    <property type="project" value="InterPro"/>
</dbReference>
<dbReference type="Gene3D" id="3.30.420.10">
    <property type="entry name" value="Ribonuclease H-like superfamily/Ribonuclease H"/>
    <property type="match status" value="1"/>
</dbReference>
<dbReference type="InterPro" id="IPR051917">
    <property type="entry name" value="Transposase-Integrase"/>
</dbReference>
<evidence type="ECO:0000259" key="1">
    <source>
        <dbReference type="PROSITE" id="PS50994"/>
    </source>
</evidence>
<dbReference type="GO" id="GO:0004803">
    <property type="term" value="F:transposase activity"/>
    <property type="evidence" value="ECO:0007669"/>
    <property type="project" value="TreeGrafter"/>
</dbReference>
<dbReference type="PROSITE" id="PS50994">
    <property type="entry name" value="INTEGRASE"/>
    <property type="match status" value="1"/>
</dbReference>
<dbReference type="GO" id="GO:0015074">
    <property type="term" value="P:DNA integration"/>
    <property type="evidence" value="ECO:0007669"/>
    <property type="project" value="InterPro"/>
</dbReference>